<dbReference type="InterPro" id="IPR005828">
    <property type="entry name" value="MFS_sugar_transport-like"/>
</dbReference>
<dbReference type="OrthoDB" id="6612291at2759"/>
<evidence type="ECO:0000256" key="4">
    <source>
        <dbReference type="ARBA" id="ARBA00022989"/>
    </source>
</evidence>
<reference evidence="9 10" key="1">
    <citation type="submission" date="2019-06" db="EMBL/GenBank/DDBJ databases">
        <title>Draft genome sequence of the filamentous fungus Phialemoniopsis curvata isolated from diesel fuel.</title>
        <authorList>
            <person name="Varaljay V.A."/>
            <person name="Lyon W.J."/>
            <person name="Crouch A.L."/>
            <person name="Drake C.E."/>
            <person name="Hollomon J.M."/>
            <person name="Nadeau L.J."/>
            <person name="Nunn H.S."/>
            <person name="Stevenson B.S."/>
            <person name="Bojanowski C.L."/>
            <person name="Crookes-Goodson W.J."/>
        </authorList>
    </citation>
    <scope>NUCLEOTIDE SEQUENCE [LARGE SCALE GENOMIC DNA]</scope>
    <source>
        <strain evidence="9 10">D216</strain>
    </source>
</reference>
<organism evidence="9 10">
    <name type="scientific">Thyridium curvatum</name>
    <dbReference type="NCBI Taxonomy" id="1093900"/>
    <lineage>
        <taxon>Eukaryota</taxon>
        <taxon>Fungi</taxon>
        <taxon>Dikarya</taxon>
        <taxon>Ascomycota</taxon>
        <taxon>Pezizomycotina</taxon>
        <taxon>Sordariomycetes</taxon>
        <taxon>Sordariomycetidae</taxon>
        <taxon>Thyridiales</taxon>
        <taxon>Thyridiaceae</taxon>
        <taxon>Thyridium</taxon>
    </lineage>
</organism>
<comment type="similarity">
    <text evidence="2">Belongs to the major facilitator superfamily. Sugar transporter (TC 2.A.1.1) family.</text>
</comment>
<dbReference type="PANTHER" id="PTHR48022:SF53">
    <property type="entry name" value="ALPHA-GLUCOSIDE TRANSPORTER, PUTATIVE (AFU_ORTHOLOGUE AFUA_3G01700)-RELATED"/>
    <property type="match status" value="1"/>
</dbReference>
<evidence type="ECO:0000256" key="6">
    <source>
        <dbReference type="SAM" id="MobiDB-lite"/>
    </source>
</evidence>
<evidence type="ECO:0000256" key="1">
    <source>
        <dbReference type="ARBA" id="ARBA00004141"/>
    </source>
</evidence>
<gene>
    <name evidence="9" type="ORF">E0L32_004147</name>
</gene>
<feature type="transmembrane region" description="Helical" evidence="7">
    <location>
        <begin position="421"/>
        <end position="445"/>
    </location>
</feature>
<name>A0A507B1K3_9PEZI</name>
<dbReference type="InterPro" id="IPR036259">
    <property type="entry name" value="MFS_trans_sf"/>
</dbReference>
<dbReference type="Proteomes" id="UP000319257">
    <property type="component" value="Unassembled WGS sequence"/>
</dbReference>
<feature type="transmembrane region" description="Helical" evidence="7">
    <location>
        <begin position="114"/>
        <end position="132"/>
    </location>
</feature>
<dbReference type="InterPro" id="IPR020846">
    <property type="entry name" value="MFS_dom"/>
</dbReference>
<dbReference type="AlphaFoldDB" id="A0A507B1K3"/>
<feature type="transmembrane region" description="Helical" evidence="7">
    <location>
        <begin position="205"/>
        <end position="227"/>
    </location>
</feature>
<feature type="transmembrane region" description="Helical" evidence="7">
    <location>
        <begin position="457"/>
        <end position="478"/>
    </location>
</feature>
<sequence length="556" mass="61145">MSTTTTPATANEAGGISEAKADHGNDYTHVESKAVNFVTDNSHEVSADSNFTFWQTLRHYWRAMAISFACGICAMGDGYQYKMPGNIVALKGFIRQMGYFDDQKKAYVLESQKVAAWGGTYAGALVLVLLVGNWPVDRFGRKPALWAVQIFMIIAGIIEVFATNWTHWLAAKILNGLSVGANQMVATTYISEIAPTKARGAALGFYQLFTLEWAIGSFAAAVALQIVSQLGIDQWRHAVYSQWPFVGMAIICLLLMPETPRFYAQRGRHDKAKKTMQKIYRGVPNFDIEHEYSIILKEIEDGKLLTQSQKGVTVLDCFRGTNLRRTIVSLVPFNNQLWDGAPVLFSYTSYFFQMAGIAQPFIATVAVNTVLVVFVAISFYTTDKVGRRPLLVYLGAFMVPLLFIIGAIMKLPKSTTNGTAMIAVSCIWVAAYSSSAGPLGFTFLADCSTAVLRAKTANMGALAFALLSLVTTYCTPLMLAAPNFGVSATMFFYGSTSLVFVVIMWFVIPETKNRSYLELDEMFELKVPARQFATYETSVDRARKAAAAAGIDATKV</sequence>
<keyword evidence="5 7" id="KW-0472">Membrane</keyword>
<evidence type="ECO:0000256" key="3">
    <source>
        <dbReference type="ARBA" id="ARBA00022692"/>
    </source>
</evidence>
<feature type="transmembrane region" description="Helical" evidence="7">
    <location>
        <begin position="60"/>
        <end position="81"/>
    </location>
</feature>
<feature type="transmembrane region" description="Helical" evidence="7">
    <location>
        <begin position="390"/>
        <end position="409"/>
    </location>
</feature>
<feature type="transmembrane region" description="Helical" evidence="7">
    <location>
        <begin position="357"/>
        <end position="378"/>
    </location>
</feature>
<proteinExistence type="inferred from homology"/>
<keyword evidence="10" id="KW-1185">Reference proteome</keyword>
<dbReference type="InterPro" id="IPR050360">
    <property type="entry name" value="MFS_Sugar_Transporters"/>
</dbReference>
<feature type="region of interest" description="Disordered" evidence="6">
    <location>
        <begin position="1"/>
        <end position="22"/>
    </location>
</feature>
<dbReference type="PROSITE" id="PS00217">
    <property type="entry name" value="SUGAR_TRANSPORT_2"/>
    <property type="match status" value="1"/>
</dbReference>
<comment type="subcellular location">
    <subcellularLocation>
        <location evidence="1">Membrane</location>
        <topology evidence="1">Multi-pass membrane protein</topology>
    </subcellularLocation>
</comment>
<evidence type="ECO:0000256" key="2">
    <source>
        <dbReference type="ARBA" id="ARBA00010992"/>
    </source>
</evidence>
<feature type="domain" description="Major facilitator superfamily (MFS) profile" evidence="8">
    <location>
        <begin position="66"/>
        <end position="512"/>
    </location>
</feature>
<accession>A0A507B1K3</accession>
<dbReference type="PROSITE" id="PS50850">
    <property type="entry name" value="MFS"/>
    <property type="match status" value="1"/>
</dbReference>
<dbReference type="PANTHER" id="PTHR48022">
    <property type="entry name" value="PLASTIDIC GLUCOSE TRANSPORTER 4"/>
    <property type="match status" value="1"/>
</dbReference>
<feature type="transmembrane region" description="Helical" evidence="7">
    <location>
        <begin position="144"/>
        <end position="162"/>
    </location>
</feature>
<dbReference type="EMBL" id="SKBQ01000019">
    <property type="protein sequence ID" value="TPX16152.1"/>
    <property type="molecule type" value="Genomic_DNA"/>
</dbReference>
<comment type="caution">
    <text evidence="9">The sequence shown here is derived from an EMBL/GenBank/DDBJ whole genome shotgun (WGS) entry which is preliminary data.</text>
</comment>
<evidence type="ECO:0000256" key="7">
    <source>
        <dbReference type="SAM" id="Phobius"/>
    </source>
</evidence>
<dbReference type="GO" id="GO:0005351">
    <property type="term" value="F:carbohydrate:proton symporter activity"/>
    <property type="evidence" value="ECO:0007669"/>
    <property type="project" value="TreeGrafter"/>
</dbReference>
<evidence type="ECO:0000256" key="5">
    <source>
        <dbReference type="ARBA" id="ARBA00023136"/>
    </source>
</evidence>
<protein>
    <recommendedName>
        <fullName evidence="8">Major facilitator superfamily (MFS) profile domain-containing protein</fullName>
    </recommendedName>
</protein>
<evidence type="ECO:0000313" key="10">
    <source>
        <dbReference type="Proteomes" id="UP000319257"/>
    </source>
</evidence>
<dbReference type="InParanoid" id="A0A507B1K3"/>
<dbReference type="GO" id="GO:0016020">
    <property type="term" value="C:membrane"/>
    <property type="evidence" value="ECO:0007669"/>
    <property type="project" value="UniProtKB-SubCell"/>
</dbReference>
<dbReference type="GeneID" id="41971594"/>
<dbReference type="SUPFAM" id="SSF103473">
    <property type="entry name" value="MFS general substrate transporter"/>
    <property type="match status" value="1"/>
</dbReference>
<dbReference type="InterPro" id="IPR005829">
    <property type="entry name" value="Sugar_transporter_CS"/>
</dbReference>
<evidence type="ECO:0000259" key="8">
    <source>
        <dbReference type="PROSITE" id="PS50850"/>
    </source>
</evidence>
<keyword evidence="4 7" id="KW-1133">Transmembrane helix</keyword>
<feature type="transmembrane region" description="Helical" evidence="7">
    <location>
        <begin position="490"/>
        <end position="508"/>
    </location>
</feature>
<dbReference type="Gene3D" id="1.20.1250.20">
    <property type="entry name" value="MFS general substrate transporter like domains"/>
    <property type="match status" value="1"/>
</dbReference>
<dbReference type="Pfam" id="PF00083">
    <property type="entry name" value="Sugar_tr"/>
    <property type="match status" value="1"/>
</dbReference>
<evidence type="ECO:0000313" key="9">
    <source>
        <dbReference type="EMBL" id="TPX16152.1"/>
    </source>
</evidence>
<dbReference type="RefSeq" id="XP_030997863.1">
    <property type="nucleotide sequence ID" value="XM_031138526.1"/>
</dbReference>
<feature type="transmembrane region" description="Helical" evidence="7">
    <location>
        <begin position="239"/>
        <end position="256"/>
    </location>
</feature>
<keyword evidence="3 7" id="KW-0812">Transmembrane</keyword>